<sequence>MLMTPNIKKQFLIYFWKRCFFLPILLTGLFYLFSQRFLDATYSMEAYIISTLVSLSGLKLSYVVGIKPTDNSLNLILLNAFGKYKVLEIQREEVIRYEMLSDNGMDLGRLRVVYKQKSQKDFAVFGLARFESVEN</sequence>
<reference evidence="2 3" key="1">
    <citation type="submission" date="2021-12" db="EMBL/GenBank/DDBJ databases">
        <title>Genome sequencing of bacteria with rrn-lacking chromosome and rrn-plasmid.</title>
        <authorList>
            <person name="Anda M."/>
            <person name="Iwasaki W."/>
        </authorList>
    </citation>
    <scope>NUCLEOTIDE SEQUENCE [LARGE SCALE GENOMIC DNA]</scope>
    <source>
        <strain evidence="2 3">NBRC 15940</strain>
    </source>
</reference>
<keyword evidence="1" id="KW-1133">Transmembrane helix</keyword>
<dbReference type="Proteomes" id="UP001310022">
    <property type="component" value="Unassembled WGS sequence"/>
</dbReference>
<feature type="transmembrane region" description="Helical" evidence="1">
    <location>
        <begin position="12"/>
        <end position="34"/>
    </location>
</feature>
<keyword evidence="1" id="KW-0812">Transmembrane</keyword>
<proteinExistence type="predicted"/>
<dbReference type="EMBL" id="BQKE01000001">
    <property type="protein sequence ID" value="GJM61863.1"/>
    <property type="molecule type" value="Genomic_DNA"/>
</dbReference>
<evidence type="ECO:0000313" key="3">
    <source>
        <dbReference type="Proteomes" id="UP001310022"/>
    </source>
</evidence>
<protein>
    <submittedName>
        <fullName evidence="2">Uncharacterized protein</fullName>
    </submittedName>
</protein>
<keyword evidence="3" id="KW-1185">Reference proteome</keyword>
<dbReference type="AlphaFoldDB" id="A0AAN4VZM4"/>
<keyword evidence="1" id="KW-0472">Membrane</keyword>
<evidence type="ECO:0000313" key="2">
    <source>
        <dbReference type="EMBL" id="GJM61863.1"/>
    </source>
</evidence>
<feature type="transmembrane region" description="Helical" evidence="1">
    <location>
        <begin position="46"/>
        <end position="65"/>
    </location>
</feature>
<gene>
    <name evidence="2" type="ORF">PEDI_24150</name>
</gene>
<comment type="caution">
    <text evidence="2">The sequence shown here is derived from an EMBL/GenBank/DDBJ whole genome shotgun (WGS) entry which is preliminary data.</text>
</comment>
<evidence type="ECO:0000256" key="1">
    <source>
        <dbReference type="SAM" id="Phobius"/>
    </source>
</evidence>
<organism evidence="2 3">
    <name type="scientific">Persicobacter diffluens</name>
    <dbReference type="NCBI Taxonomy" id="981"/>
    <lineage>
        <taxon>Bacteria</taxon>
        <taxon>Pseudomonadati</taxon>
        <taxon>Bacteroidota</taxon>
        <taxon>Cytophagia</taxon>
        <taxon>Cytophagales</taxon>
        <taxon>Persicobacteraceae</taxon>
        <taxon>Persicobacter</taxon>
    </lineage>
</organism>
<name>A0AAN4VZM4_9BACT</name>
<accession>A0AAN4VZM4</accession>